<dbReference type="EMBL" id="VSWC01000040">
    <property type="protein sequence ID" value="KAA1105473.1"/>
    <property type="molecule type" value="Genomic_DNA"/>
</dbReference>
<organism evidence="1 2">
    <name type="scientific">Puccinia graminis f. sp. tritici</name>
    <dbReference type="NCBI Taxonomy" id="56615"/>
    <lineage>
        <taxon>Eukaryota</taxon>
        <taxon>Fungi</taxon>
        <taxon>Dikarya</taxon>
        <taxon>Basidiomycota</taxon>
        <taxon>Pucciniomycotina</taxon>
        <taxon>Pucciniomycetes</taxon>
        <taxon>Pucciniales</taxon>
        <taxon>Pucciniaceae</taxon>
        <taxon>Puccinia</taxon>
    </lineage>
</organism>
<dbReference type="Proteomes" id="UP000324748">
    <property type="component" value="Unassembled WGS sequence"/>
</dbReference>
<accession>A0A5B0PX28</accession>
<keyword evidence="2" id="KW-1185">Reference proteome</keyword>
<comment type="caution">
    <text evidence="1">The sequence shown here is derived from an EMBL/GenBank/DDBJ whole genome shotgun (WGS) entry which is preliminary data.</text>
</comment>
<proteinExistence type="predicted"/>
<evidence type="ECO:0000313" key="1">
    <source>
        <dbReference type="EMBL" id="KAA1105473.1"/>
    </source>
</evidence>
<evidence type="ECO:0000313" key="2">
    <source>
        <dbReference type="Proteomes" id="UP000324748"/>
    </source>
</evidence>
<reference evidence="1 2" key="1">
    <citation type="submission" date="2019-05" db="EMBL/GenBank/DDBJ databases">
        <title>Emergence of the Ug99 lineage of the wheat stem rust pathogen through somatic hybridization.</title>
        <authorList>
            <person name="Li F."/>
            <person name="Upadhyaya N.M."/>
            <person name="Sperschneider J."/>
            <person name="Matny O."/>
            <person name="Nguyen-Phuc H."/>
            <person name="Mago R."/>
            <person name="Raley C."/>
            <person name="Miller M.E."/>
            <person name="Silverstein K.A.T."/>
            <person name="Henningsen E."/>
            <person name="Hirsch C.D."/>
            <person name="Visser B."/>
            <person name="Pretorius Z.A."/>
            <person name="Steffenson B.J."/>
            <person name="Schwessinger B."/>
            <person name="Dodds P.N."/>
            <person name="Figueroa M."/>
        </authorList>
    </citation>
    <scope>NUCLEOTIDE SEQUENCE [LARGE SCALE GENOMIC DNA]</scope>
    <source>
        <strain evidence="1">21-0</strain>
    </source>
</reference>
<gene>
    <name evidence="1" type="ORF">PGT21_008551</name>
</gene>
<protein>
    <submittedName>
        <fullName evidence="1">Uncharacterized protein</fullName>
    </submittedName>
</protein>
<sequence length="87" mass="9928">MTIMPDKHQGQDLKLNDDDKKTRKTWPISVRLLETWSGRIDILFPAHKSVPSSSLTRLPRRDIVFVNYVTLPSSFPSVGSRSSGVRY</sequence>
<name>A0A5B0PX28_PUCGR</name>
<dbReference type="AlphaFoldDB" id="A0A5B0PX28"/>